<evidence type="ECO:0000313" key="2">
    <source>
        <dbReference type="EMBL" id="KAK3384784.1"/>
    </source>
</evidence>
<dbReference type="PANTHER" id="PTHR31977:SF1">
    <property type="entry name" value="UPF0696 PROTEIN C11ORF68"/>
    <property type="match status" value="1"/>
</dbReference>
<dbReference type="PANTHER" id="PTHR31977">
    <property type="entry name" value="UPF0696 PROTEIN C11ORF68"/>
    <property type="match status" value="1"/>
</dbReference>
<dbReference type="Gene3D" id="3.30.760.10">
    <property type="entry name" value="RNA Cap, Translation Initiation Factor Eif4e"/>
    <property type="match status" value="1"/>
</dbReference>
<comment type="caution">
    <text evidence="2">The sequence shown here is derived from an EMBL/GenBank/DDBJ whole genome shotgun (WGS) entry which is preliminary data.</text>
</comment>
<evidence type="ECO:0000256" key="1">
    <source>
        <dbReference type="ARBA" id="ARBA00010568"/>
    </source>
</evidence>
<accession>A0AAE0NNJ0</accession>
<proteinExistence type="inferred from homology"/>
<dbReference type="Proteomes" id="UP001285441">
    <property type="component" value="Unassembled WGS sequence"/>
</dbReference>
<dbReference type="InterPro" id="IPR015034">
    <property type="entry name" value="Bles03"/>
</dbReference>
<sequence>MMDSDSESDFYGDEATKAALQARVDAFDADSWWSTQKKITSLTFRTDPIKTEGGHLHNRFEGLPGAWQLTESIGAFLTRLPPATTDWMSGLDWIRVANPYIPGDKDDDNSSNIALFSKGGQERLQMLSEFMKVTEASKLGPFIKKSNIAKERAEVIQILRDLAVHLNVLSGKWMLFPEPSKVNDVWATVVRATANNELGICAKVESRVKSEKERLICVYTNDFRDKNDIARVLNRMRELGLVRAGGKQIYYKCGASHPILILEFIISLRMNIDAWTHIGIYGGNEWNIPASMVSKICLC</sequence>
<name>A0AAE0NNJ0_9PEZI</name>
<comment type="similarity">
    <text evidence="1">Belongs to the UPF0696 family.</text>
</comment>
<dbReference type="EMBL" id="JAULSW010000004">
    <property type="protein sequence ID" value="KAK3384784.1"/>
    <property type="molecule type" value="Genomic_DNA"/>
</dbReference>
<reference evidence="2" key="2">
    <citation type="submission" date="2023-06" db="EMBL/GenBank/DDBJ databases">
        <authorList>
            <consortium name="Lawrence Berkeley National Laboratory"/>
            <person name="Haridas S."/>
            <person name="Hensen N."/>
            <person name="Bonometti L."/>
            <person name="Westerberg I."/>
            <person name="Brannstrom I.O."/>
            <person name="Guillou S."/>
            <person name="Cros-Aarteil S."/>
            <person name="Calhoun S."/>
            <person name="Kuo A."/>
            <person name="Mondo S."/>
            <person name="Pangilinan J."/>
            <person name="Riley R."/>
            <person name="LaButti K."/>
            <person name="Andreopoulos B."/>
            <person name="Lipzen A."/>
            <person name="Chen C."/>
            <person name="Yanf M."/>
            <person name="Daum C."/>
            <person name="Ng V."/>
            <person name="Clum A."/>
            <person name="Steindorff A."/>
            <person name="Ohm R."/>
            <person name="Martin F."/>
            <person name="Silar P."/>
            <person name="Natvig D."/>
            <person name="Lalanne C."/>
            <person name="Gautier V."/>
            <person name="Ament-velasquez S.L."/>
            <person name="Kruys A."/>
            <person name="Hutchinson M.I."/>
            <person name="Powell A.J."/>
            <person name="Barry K."/>
            <person name="Miller A.N."/>
            <person name="Grigoriev I.V."/>
            <person name="Debuchy R."/>
            <person name="Gladieux P."/>
            <person name="Thoren M.H."/>
            <person name="Johannesson H."/>
        </authorList>
    </citation>
    <scope>NUCLEOTIDE SEQUENCE</scope>
    <source>
        <strain evidence="2">CBS 232.78</strain>
    </source>
</reference>
<gene>
    <name evidence="2" type="ORF">B0H63DRAFT_170599</name>
</gene>
<evidence type="ECO:0000313" key="3">
    <source>
        <dbReference type="Proteomes" id="UP001285441"/>
    </source>
</evidence>
<reference evidence="2" key="1">
    <citation type="journal article" date="2023" name="Mol. Phylogenet. Evol.">
        <title>Genome-scale phylogeny and comparative genomics of the fungal order Sordariales.</title>
        <authorList>
            <person name="Hensen N."/>
            <person name="Bonometti L."/>
            <person name="Westerberg I."/>
            <person name="Brannstrom I.O."/>
            <person name="Guillou S."/>
            <person name="Cros-Aarteil S."/>
            <person name="Calhoun S."/>
            <person name="Haridas S."/>
            <person name="Kuo A."/>
            <person name="Mondo S."/>
            <person name="Pangilinan J."/>
            <person name="Riley R."/>
            <person name="LaButti K."/>
            <person name="Andreopoulos B."/>
            <person name="Lipzen A."/>
            <person name="Chen C."/>
            <person name="Yan M."/>
            <person name="Daum C."/>
            <person name="Ng V."/>
            <person name="Clum A."/>
            <person name="Steindorff A."/>
            <person name="Ohm R.A."/>
            <person name="Martin F."/>
            <person name="Silar P."/>
            <person name="Natvig D.O."/>
            <person name="Lalanne C."/>
            <person name="Gautier V."/>
            <person name="Ament-Velasquez S.L."/>
            <person name="Kruys A."/>
            <person name="Hutchinson M.I."/>
            <person name="Powell A.J."/>
            <person name="Barry K."/>
            <person name="Miller A.N."/>
            <person name="Grigoriev I.V."/>
            <person name="Debuchy R."/>
            <person name="Gladieux P."/>
            <person name="Hiltunen Thoren M."/>
            <person name="Johannesson H."/>
        </authorList>
    </citation>
    <scope>NUCLEOTIDE SEQUENCE</scope>
    <source>
        <strain evidence="2">CBS 232.78</strain>
    </source>
</reference>
<dbReference type="AlphaFoldDB" id="A0AAE0NNJ0"/>
<keyword evidence="3" id="KW-1185">Reference proteome</keyword>
<protein>
    <recommendedName>
        <fullName evidence="4">DUF1917-domain-containing protein</fullName>
    </recommendedName>
</protein>
<dbReference type="SUPFAM" id="SSF55418">
    <property type="entry name" value="eIF4e-like"/>
    <property type="match status" value="1"/>
</dbReference>
<dbReference type="InterPro" id="IPR023398">
    <property type="entry name" value="TIF_eIF4e-like"/>
</dbReference>
<dbReference type="Pfam" id="PF08939">
    <property type="entry name" value="Bles03"/>
    <property type="match status" value="1"/>
</dbReference>
<organism evidence="2 3">
    <name type="scientific">Podospora didyma</name>
    <dbReference type="NCBI Taxonomy" id="330526"/>
    <lineage>
        <taxon>Eukaryota</taxon>
        <taxon>Fungi</taxon>
        <taxon>Dikarya</taxon>
        <taxon>Ascomycota</taxon>
        <taxon>Pezizomycotina</taxon>
        <taxon>Sordariomycetes</taxon>
        <taxon>Sordariomycetidae</taxon>
        <taxon>Sordariales</taxon>
        <taxon>Podosporaceae</taxon>
        <taxon>Podospora</taxon>
    </lineage>
</organism>
<evidence type="ECO:0008006" key="4">
    <source>
        <dbReference type="Google" id="ProtNLM"/>
    </source>
</evidence>